<dbReference type="EMBL" id="JAFBDQ010000004">
    <property type="protein sequence ID" value="MBM7556100.1"/>
    <property type="molecule type" value="Genomic_DNA"/>
</dbReference>
<name>A0A939BMC7_9FIRM</name>
<evidence type="ECO:0000313" key="2">
    <source>
        <dbReference type="EMBL" id="MBM7556100.1"/>
    </source>
</evidence>
<sequence>MRKIAWSGLLISLLLVFSLLMGCSSGGGGGKSAPKLETTSISGTVKAPSGTTVASNTGLWQHFANLLITKVRANGTEQAVTEAEVTAVNFNTNQQVGTVATTGNDGSYQISKIPKGINVLIVAEKEVGENRVHLSTLIPEVGETMQLDGAGPGEVNGATTLTALRYHQYRGNNDYKITTIDIENVLKKAKKLSKVQNGTLNLTVGSGDINTDTSGKPQINTSKLADFVNNTQIPNPGYPACADAKRMTQEVRNAGIFMNQALQQQAIKQNQTAQEIASFFENLSTEMEEIDHLITSDFMEARPGEYNLLANGDVELVEQYQNDGQFWEWKLNDTVNEGYYVSVKLTNLNNILVESTDPQTDGYDYAIDLEEAEFEYNVNDSSQSDYYYEGSLTLSNDSTDTITAEIIDEYGTIYHIIIPANPNYNLNGTFHGPESGDVSLNVALTGSAETDLTGTADLSLTGNINTDVISTNGELDISLTGDEDMSAETPDSAELSFTGLVSTDSAQFEGQFDADFVKNPYENDLLPQTIGFNGDYNDLNPQTTTWQGSLEVTADNAASYDPYSESDFPYGSVTFNGQVTHVDYPTLNLDMSANLNKNEADNSEEGSHYLEIAYSRGSRSMNGSLAVSETEDSATLTLTNEQEIEFALTEAQSEVTGSIKDSNNEEIASIDEDTFGPTIHYDDGTTETLY</sequence>
<dbReference type="PROSITE" id="PS51257">
    <property type="entry name" value="PROKAR_LIPOPROTEIN"/>
    <property type="match status" value="1"/>
</dbReference>
<dbReference type="AlphaFoldDB" id="A0A939BMC7"/>
<accession>A0A939BMC7</accession>
<protein>
    <submittedName>
        <fullName evidence="2">Uncharacterized protein</fullName>
    </submittedName>
</protein>
<dbReference type="Proteomes" id="UP000774000">
    <property type="component" value="Unassembled WGS sequence"/>
</dbReference>
<dbReference type="RefSeq" id="WP_204700817.1">
    <property type="nucleotide sequence ID" value="NZ_JAFBDQ010000004.1"/>
</dbReference>
<gene>
    <name evidence="2" type="ORF">JOC47_000936</name>
</gene>
<evidence type="ECO:0000256" key="1">
    <source>
        <dbReference type="SAM" id="MobiDB-lite"/>
    </source>
</evidence>
<evidence type="ECO:0000313" key="3">
    <source>
        <dbReference type="Proteomes" id="UP000774000"/>
    </source>
</evidence>
<feature type="region of interest" description="Disordered" evidence="1">
    <location>
        <begin position="654"/>
        <end position="690"/>
    </location>
</feature>
<keyword evidence="3" id="KW-1185">Reference proteome</keyword>
<reference evidence="2" key="1">
    <citation type="submission" date="2021-01" db="EMBL/GenBank/DDBJ databases">
        <title>Genomic Encyclopedia of Type Strains, Phase IV (KMG-IV): sequencing the most valuable type-strain genomes for metagenomic binning, comparative biology and taxonomic classification.</title>
        <authorList>
            <person name="Goeker M."/>
        </authorList>
    </citation>
    <scope>NUCLEOTIDE SEQUENCE</scope>
    <source>
        <strain evidence="2">DSM 23230</strain>
    </source>
</reference>
<proteinExistence type="predicted"/>
<organism evidence="2 3">
    <name type="scientific">Halanaerobacter jeridensis</name>
    <dbReference type="NCBI Taxonomy" id="706427"/>
    <lineage>
        <taxon>Bacteria</taxon>
        <taxon>Bacillati</taxon>
        <taxon>Bacillota</taxon>
        <taxon>Clostridia</taxon>
        <taxon>Halanaerobiales</taxon>
        <taxon>Halobacteroidaceae</taxon>
        <taxon>Halanaerobacter</taxon>
    </lineage>
</organism>
<comment type="caution">
    <text evidence="2">The sequence shown here is derived from an EMBL/GenBank/DDBJ whole genome shotgun (WGS) entry which is preliminary data.</text>
</comment>